<name>A0A9N9PQD2_9HELO</name>
<sequence length="222" mass="25162">MVSLRKLHKVLRQEIFELCLVENPPSELYHQVTHHASPALLIALRGEEDLYKEALYVYYKENVMYLQSVPLGCPQEITRKGQTAVESARHLGFDINTVTSFFVEASGLQGYPVNNVETIRLNASHNDTTVLSIPRGVRQLGLYASTLKQFSLNVTVSNVIQPVSERVIQQWKRRNEQLLVEIDQIFGVERREVVLPVSWLPGWPTSLQSGVNYTWEAGSGEV</sequence>
<proteinExistence type="predicted"/>
<dbReference type="Proteomes" id="UP000696280">
    <property type="component" value="Unassembled WGS sequence"/>
</dbReference>
<organism evidence="1 2">
    <name type="scientific">Hymenoscyphus fraxineus</name>
    <dbReference type="NCBI Taxonomy" id="746836"/>
    <lineage>
        <taxon>Eukaryota</taxon>
        <taxon>Fungi</taxon>
        <taxon>Dikarya</taxon>
        <taxon>Ascomycota</taxon>
        <taxon>Pezizomycotina</taxon>
        <taxon>Leotiomycetes</taxon>
        <taxon>Helotiales</taxon>
        <taxon>Helotiaceae</taxon>
        <taxon>Hymenoscyphus</taxon>
    </lineage>
</organism>
<gene>
    <name evidence="1" type="ORF">HYFRA_00005757</name>
</gene>
<evidence type="ECO:0000313" key="2">
    <source>
        <dbReference type="Proteomes" id="UP000696280"/>
    </source>
</evidence>
<keyword evidence="2" id="KW-1185">Reference proteome</keyword>
<dbReference type="OrthoDB" id="3561022at2759"/>
<protein>
    <submittedName>
        <fullName evidence="1">Uncharacterized protein</fullName>
    </submittedName>
</protein>
<comment type="caution">
    <text evidence="1">The sequence shown here is derived from an EMBL/GenBank/DDBJ whole genome shotgun (WGS) entry which is preliminary data.</text>
</comment>
<dbReference type="EMBL" id="CAJVRL010000044">
    <property type="protein sequence ID" value="CAG8951950.1"/>
    <property type="molecule type" value="Genomic_DNA"/>
</dbReference>
<reference evidence="1" key="1">
    <citation type="submission" date="2021-07" db="EMBL/GenBank/DDBJ databases">
        <authorList>
            <person name="Durling M."/>
        </authorList>
    </citation>
    <scope>NUCLEOTIDE SEQUENCE</scope>
</reference>
<dbReference type="AlphaFoldDB" id="A0A9N9PQD2"/>
<evidence type="ECO:0000313" key="1">
    <source>
        <dbReference type="EMBL" id="CAG8951950.1"/>
    </source>
</evidence>
<accession>A0A9N9PQD2</accession>